<organism evidence="1">
    <name type="scientific">Fervidicoccus fontis</name>
    <dbReference type="NCBI Taxonomy" id="683846"/>
    <lineage>
        <taxon>Archaea</taxon>
        <taxon>Thermoproteota</taxon>
        <taxon>Thermoprotei</taxon>
        <taxon>Fervidicoccales</taxon>
        <taxon>Fervidicoccaceae</taxon>
        <taxon>Fervidicoccus</taxon>
    </lineage>
</organism>
<proteinExistence type="predicted"/>
<sequence length="85" mass="9407">MSEERYAGIISIDVSLDKVEIKVSVYSQKDGKCIYTKTIKDSDVERIVIASKTVVPRGLTRASFTLVVPEFSGIVEKRGNSIVIE</sequence>
<comment type="caution">
    <text evidence="1">The sequence shown here is derived from an EMBL/GenBank/DDBJ whole genome shotgun (WGS) entry which is preliminary data.</text>
</comment>
<protein>
    <submittedName>
        <fullName evidence="1">Uncharacterized protein</fullName>
    </submittedName>
</protein>
<dbReference type="EMBL" id="DRZC01000011">
    <property type="protein sequence ID" value="HHQ79946.1"/>
    <property type="molecule type" value="Genomic_DNA"/>
</dbReference>
<reference evidence="1" key="1">
    <citation type="journal article" date="2020" name="mSystems">
        <title>Genome- and Community-Level Interaction Insights into Carbon Utilization and Element Cycling Functions of Hydrothermarchaeota in Hydrothermal Sediment.</title>
        <authorList>
            <person name="Zhou Z."/>
            <person name="Liu Y."/>
            <person name="Xu W."/>
            <person name="Pan J."/>
            <person name="Luo Z.H."/>
            <person name="Li M."/>
        </authorList>
    </citation>
    <scope>NUCLEOTIDE SEQUENCE [LARGE SCALE GENOMIC DNA]</scope>
    <source>
        <strain evidence="1">SpSt-1116</strain>
    </source>
</reference>
<accession>A0A7J3ZIJ1</accession>
<dbReference type="AlphaFoldDB" id="A0A7J3ZIJ1"/>
<name>A0A7J3ZIJ1_9CREN</name>
<evidence type="ECO:0000313" key="1">
    <source>
        <dbReference type="EMBL" id="HHQ79946.1"/>
    </source>
</evidence>
<gene>
    <name evidence="1" type="ORF">ENM78_00555</name>
</gene>